<organism evidence="2 3">
    <name type="scientific">Hamadaea flava</name>
    <dbReference type="NCBI Taxonomy" id="1742688"/>
    <lineage>
        <taxon>Bacteria</taxon>
        <taxon>Bacillati</taxon>
        <taxon>Actinomycetota</taxon>
        <taxon>Actinomycetes</taxon>
        <taxon>Micromonosporales</taxon>
        <taxon>Micromonosporaceae</taxon>
        <taxon>Hamadaea</taxon>
    </lineage>
</organism>
<dbReference type="RefSeq" id="WP_253759534.1">
    <property type="nucleotide sequence ID" value="NZ_JAMZDZ010000001.1"/>
</dbReference>
<protein>
    <submittedName>
        <fullName evidence="2">Uncharacterized protein</fullName>
    </submittedName>
</protein>
<proteinExistence type="predicted"/>
<accession>A0ABV8LFK7</accession>
<evidence type="ECO:0000256" key="1">
    <source>
        <dbReference type="SAM" id="MobiDB-lite"/>
    </source>
</evidence>
<evidence type="ECO:0000313" key="3">
    <source>
        <dbReference type="Proteomes" id="UP001595816"/>
    </source>
</evidence>
<gene>
    <name evidence="2" type="ORF">ACFOZ4_02730</name>
</gene>
<comment type="caution">
    <text evidence="2">The sequence shown here is derived from an EMBL/GenBank/DDBJ whole genome shotgun (WGS) entry which is preliminary data.</text>
</comment>
<keyword evidence="3" id="KW-1185">Reference proteome</keyword>
<name>A0ABV8LFK7_9ACTN</name>
<sequence length="269" mass="27512">MASRFPSGAAVGHVTGASRTSLDTIGRSKVTLAGITPGKPSLSTATGSFYQRPDATADPIGDEEIINYDTPEFQYAGQAYTRIGVTSDGYLVVGGGTGQDVTPEPNGLPDPKRPNNILAPFWTDLDGTSAGGIRVDVLDREGARWIVVDWDVTVFGTSSARRFQVWLPLTGVSPSANIRYAYDPSALPKAPPGGLKYLVGAENVAGSAGDALSGLPKGDLSVPTTAGKPGGSLTYSVTLTGGTAGSVTTSMTSSTVPGTTVLHTPLAAP</sequence>
<dbReference type="EMBL" id="JBHSAY010000003">
    <property type="protein sequence ID" value="MFC4129514.1"/>
    <property type="molecule type" value="Genomic_DNA"/>
</dbReference>
<evidence type="ECO:0000313" key="2">
    <source>
        <dbReference type="EMBL" id="MFC4129514.1"/>
    </source>
</evidence>
<feature type="region of interest" description="Disordered" evidence="1">
    <location>
        <begin position="42"/>
        <end position="61"/>
    </location>
</feature>
<dbReference type="Proteomes" id="UP001595816">
    <property type="component" value="Unassembled WGS sequence"/>
</dbReference>
<reference evidence="3" key="1">
    <citation type="journal article" date="2019" name="Int. J. Syst. Evol. Microbiol.">
        <title>The Global Catalogue of Microorganisms (GCM) 10K type strain sequencing project: providing services to taxonomists for standard genome sequencing and annotation.</title>
        <authorList>
            <consortium name="The Broad Institute Genomics Platform"/>
            <consortium name="The Broad Institute Genome Sequencing Center for Infectious Disease"/>
            <person name="Wu L."/>
            <person name="Ma J."/>
        </authorList>
    </citation>
    <scope>NUCLEOTIDE SEQUENCE [LARGE SCALE GENOMIC DNA]</scope>
    <source>
        <strain evidence="3">CGMCC 4.7289</strain>
    </source>
</reference>